<protein>
    <recommendedName>
        <fullName evidence="3">Surface carbohydrate biosynthesis protein</fullName>
    </recommendedName>
</protein>
<reference evidence="1 2" key="1">
    <citation type="submission" date="2019-07" db="EMBL/GenBank/DDBJ databases">
        <title>Genome sequencing for Ferrovibrio sp. K5.</title>
        <authorList>
            <person name="Park S.-J."/>
        </authorList>
    </citation>
    <scope>NUCLEOTIDE SEQUENCE [LARGE SCALE GENOMIC DNA]</scope>
    <source>
        <strain evidence="1 2">K5</strain>
    </source>
</reference>
<organism evidence="1 2">
    <name type="scientific">Ferrovibrio terrae</name>
    <dbReference type="NCBI Taxonomy" id="2594003"/>
    <lineage>
        <taxon>Bacteria</taxon>
        <taxon>Pseudomonadati</taxon>
        <taxon>Pseudomonadota</taxon>
        <taxon>Alphaproteobacteria</taxon>
        <taxon>Rhodospirillales</taxon>
        <taxon>Rhodospirillaceae</taxon>
        <taxon>Ferrovibrio</taxon>
    </lineage>
</organism>
<evidence type="ECO:0000313" key="1">
    <source>
        <dbReference type="EMBL" id="QDO96306.1"/>
    </source>
</evidence>
<proteinExistence type="predicted"/>
<evidence type="ECO:0008006" key="3">
    <source>
        <dbReference type="Google" id="ProtNLM"/>
    </source>
</evidence>
<dbReference type="KEGG" id="fer:FNB15_03000"/>
<dbReference type="RefSeq" id="WP_144067287.1">
    <property type="nucleotide sequence ID" value="NZ_CP041636.1"/>
</dbReference>
<dbReference type="AlphaFoldDB" id="A0A516GXQ9"/>
<name>A0A516GXQ9_9PROT</name>
<evidence type="ECO:0000313" key="2">
    <source>
        <dbReference type="Proteomes" id="UP000317496"/>
    </source>
</evidence>
<accession>A0A516GXQ9</accession>
<dbReference type="OrthoDB" id="5430637at2"/>
<gene>
    <name evidence="1" type="ORF">FNB15_03000</name>
</gene>
<dbReference type="Proteomes" id="UP000317496">
    <property type="component" value="Chromosome"/>
</dbReference>
<dbReference type="EMBL" id="CP041636">
    <property type="protein sequence ID" value="QDO96306.1"/>
    <property type="molecule type" value="Genomic_DNA"/>
</dbReference>
<dbReference type="InterPro" id="IPR030906">
    <property type="entry name" value="Surf_polysacc"/>
</dbReference>
<sequence length="459" mass="51130">MIQKNIILLPIEIKSREFNAKLYFASQAIRRGYEVWIGFAKYFHENMPLFPRGILIENDVGKGMGSILPVARRLGFAVTAWDEEALVVKNDDFYVDERVPYSHIKECYRFFTRGEGDRASLLRRYPDLDGHLIPAGNPRIDILAPEYRAIHQIQDIDVGRRIILVNSRFSHSNPYHMDRQSFRDGLLRRSNLTGKALDFKVGYMDHTDRLYESFHAMVERLPDAFPDHQIVIRPHPSESPDPWDAMAARHSNVMVSKSHTATAWSMVADATIHNGCTTAIEAALLGCNIVAYCPVRSDLYDVRLPNQVSVQTEEVEQLISVVRGMSRPGAAEMQANSAAARKRLEGLIGPAMGGSANATAIVLDVLQGVTAWPDRSAKDMLFSVKYRLDYWCKRRKASQANGEGLDAAALLDSYALEKFAGVDAGEAQAALRIFGAADADVADLGNQWLRITTPTGAGH</sequence>
<keyword evidence="2" id="KW-1185">Reference proteome</keyword>
<dbReference type="NCBIfam" id="TIGR04396">
    <property type="entry name" value="surf_polysacc"/>
    <property type="match status" value="1"/>
</dbReference>